<organism evidence="1 2">
    <name type="scientific">Streblomastix strix</name>
    <dbReference type="NCBI Taxonomy" id="222440"/>
    <lineage>
        <taxon>Eukaryota</taxon>
        <taxon>Metamonada</taxon>
        <taxon>Preaxostyla</taxon>
        <taxon>Oxymonadida</taxon>
        <taxon>Streblomastigidae</taxon>
        <taxon>Streblomastix</taxon>
    </lineage>
</organism>
<gene>
    <name evidence="1" type="ORF">EZS28_011995</name>
</gene>
<name>A0A5J4WDR8_9EUKA</name>
<evidence type="ECO:0000313" key="1">
    <source>
        <dbReference type="EMBL" id="KAA6392479.1"/>
    </source>
</evidence>
<dbReference type="AlphaFoldDB" id="A0A5J4WDR8"/>
<sequence>MKQSISSAKVIQGKWKRHKLYEQLQQTLINQRYKRQGEKPFIILKYLEVKLSAKEFNRRVKKLSDEYYELNKDHFSEPSTTKTEQLDKNRELDQKAFVIFTPQNLSAYYATLSLARNRFQDKNEVSIDGLPDELLKSKGIFNKEPYIQYYYNHFYDLYQLKDKIDQVYELEKSKPYKVYISFGSIYQKKQQVYKHQQILDEYNYSYSRPSADDSYKTLPNTVVRDKQTNDYFKQKAVDLLSDYQNISSQGIKKPVLLKEKISVQIKATRQVQRVQIFKTLKL</sequence>
<protein>
    <submittedName>
        <fullName evidence="1">Uncharacterized protein</fullName>
    </submittedName>
</protein>
<comment type="caution">
    <text evidence="1">The sequence shown here is derived from an EMBL/GenBank/DDBJ whole genome shotgun (WGS) entry which is preliminary data.</text>
</comment>
<proteinExistence type="predicted"/>
<dbReference type="EMBL" id="SNRW01002530">
    <property type="protein sequence ID" value="KAA6392479.1"/>
    <property type="molecule type" value="Genomic_DNA"/>
</dbReference>
<dbReference type="Proteomes" id="UP000324800">
    <property type="component" value="Unassembled WGS sequence"/>
</dbReference>
<evidence type="ECO:0000313" key="2">
    <source>
        <dbReference type="Proteomes" id="UP000324800"/>
    </source>
</evidence>
<reference evidence="1 2" key="1">
    <citation type="submission" date="2019-03" db="EMBL/GenBank/DDBJ databases">
        <title>Single cell metagenomics reveals metabolic interactions within the superorganism composed of flagellate Streblomastix strix and complex community of Bacteroidetes bacteria on its surface.</title>
        <authorList>
            <person name="Treitli S.C."/>
            <person name="Kolisko M."/>
            <person name="Husnik F."/>
            <person name="Keeling P."/>
            <person name="Hampl V."/>
        </authorList>
    </citation>
    <scope>NUCLEOTIDE SEQUENCE [LARGE SCALE GENOMIC DNA]</scope>
    <source>
        <strain evidence="1">ST1C</strain>
    </source>
</reference>
<accession>A0A5J4WDR8</accession>